<keyword evidence="4" id="KW-0677">Repeat</keyword>
<accession>A0A5C7GS77</accession>
<gene>
    <name evidence="8" type="ORF">EZV62_026915</name>
</gene>
<dbReference type="PANTHER" id="PTHR48060">
    <property type="entry name" value="DNA DAMAGE-REPAIR/TOLERATION PROTEIN DRT100"/>
    <property type="match status" value="1"/>
</dbReference>
<dbReference type="AlphaFoldDB" id="A0A5C7GS77"/>
<keyword evidence="9" id="KW-1185">Reference proteome</keyword>
<evidence type="ECO:0000313" key="8">
    <source>
        <dbReference type="EMBL" id="TXG47621.1"/>
    </source>
</evidence>
<dbReference type="Gene3D" id="2.40.50.170">
    <property type="entry name" value="Cysteine proteinases. Chain C"/>
    <property type="match status" value="1"/>
</dbReference>
<sequence>MAFLAIEATNIITDQSSLLALKVHITHDPKNFLANNWTASTSVCNWVGITCDSQNNRIIVLNLTSMSLTGTIPPHIGNLSFLVQLRLKNNGFHGSLPVDIVHLHRLEIFHLELNSFQGEISSWLGSLPKLQIYLELWNNNLQGSILEEIGKLTNLKTFNLCGNQQISGTIPPTIFNISSFNTIDFALSRLSSNLPEDMCQYLPVLQRPIHHHNQLEGPIPSSLGQCRELLRIPRNIVNLSLLQELYLDTNDLKGELPEELGSLLALERLRAGESHITVVIVGYGVSEYDTKYWILKNSWGTGWGECGYMRIIRESGFPKGPCGILTILPFPDAQ</sequence>
<comment type="caution">
    <text evidence="8">The sequence shown here is derived from an EMBL/GenBank/DDBJ whole genome shotgun (WGS) entry which is preliminary data.</text>
</comment>
<dbReference type="InterPro" id="IPR000668">
    <property type="entry name" value="Peptidase_C1A_C"/>
</dbReference>
<dbReference type="GO" id="GO:0006508">
    <property type="term" value="P:proteolysis"/>
    <property type="evidence" value="ECO:0007669"/>
    <property type="project" value="InterPro"/>
</dbReference>
<evidence type="ECO:0000259" key="7">
    <source>
        <dbReference type="Pfam" id="PF08263"/>
    </source>
</evidence>
<comment type="subcellular location">
    <subcellularLocation>
        <location evidence="1">Membrane</location>
    </subcellularLocation>
</comment>
<protein>
    <recommendedName>
        <fullName evidence="10">Leucine-rich repeat-containing N-terminal plant-type domain-containing protein</fullName>
    </recommendedName>
</protein>
<evidence type="ECO:0000256" key="5">
    <source>
        <dbReference type="ARBA" id="ARBA00023136"/>
    </source>
</evidence>
<dbReference type="GO" id="GO:0008234">
    <property type="term" value="F:cysteine-type peptidase activity"/>
    <property type="evidence" value="ECO:0007669"/>
    <property type="project" value="InterPro"/>
</dbReference>
<evidence type="ECO:0000256" key="3">
    <source>
        <dbReference type="ARBA" id="ARBA00022729"/>
    </source>
</evidence>
<evidence type="ECO:0000259" key="6">
    <source>
        <dbReference type="Pfam" id="PF00112"/>
    </source>
</evidence>
<dbReference type="InterPro" id="IPR013210">
    <property type="entry name" value="LRR_N_plant-typ"/>
</dbReference>
<dbReference type="InterPro" id="IPR025661">
    <property type="entry name" value="Pept_asp_AS"/>
</dbReference>
<evidence type="ECO:0000313" key="9">
    <source>
        <dbReference type="Proteomes" id="UP000323000"/>
    </source>
</evidence>
<dbReference type="Pfam" id="PF08263">
    <property type="entry name" value="LRRNT_2"/>
    <property type="match status" value="1"/>
</dbReference>
<dbReference type="Pfam" id="PF00112">
    <property type="entry name" value="Peptidase_C1"/>
    <property type="match status" value="1"/>
</dbReference>
<evidence type="ECO:0000256" key="4">
    <source>
        <dbReference type="ARBA" id="ARBA00022737"/>
    </source>
</evidence>
<proteinExistence type="predicted"/>
<dbReference type="FunFam" id="3.80.10.10:FF:000400">
    <property type="entry name" value="Nuclear pore complex protein NUP107"/>
    <property type="match status" value="1"/>
</dbReference>
<dbReference type="PANTHER" id="PTHR48060:SF21">
    <property type="entry name" value="L DOMAIN-LIKE PROTEIN"/>
    <property type="match status" value="1"/>
</dbReference>
<dbReference type="InterPro" id="IPR053211">
    <property type="entry name" value="DNA_repair-toleration"/>
</dbReference>
<dbReference type="Pfam" id="PF00560">
    <property type="entry name" value="LRR_1"/>
    <property type="match status" value="3"/>
</dbReference>
<reference evidence="9" key="1">
    <citation type="journal article" date="2019" name="Gigascience">
        <title>De novo genome assembly of the endangered Acer yangbiense, a plant species with extremely small populations endemic to Yunnan Province, China.</title>
        <authorList>
            <person name="Yang J."/>
            <person name="Wariss H.M."/>
            <person name="Tao L."/>
            <person name="Zhang R."/>
            <person name="Yun Q."/>
            <person name="Hollingsworth P."/>
            <person name="Dao Z."/>
            <person name="Luo G."/>
            <person name="Guo H."/>
            <person name="Ma Y."/>
            <person name="Sun W."/>
        </authorList>
    </citation>
    <scope>NUCLEOTIDE SEQUENCE [LARGE SCALE GENOMIC DNA]</scope>
    <source>
        <strain evidence="9">cv. Malutang</strain>
    </source>
</reference>
<dbReference type="EMBL" id="VAHF01000013">
    <property type="protein sequence ID" value="TXG47621.1"/>
    <property type="molecule type" value="Genomic_DNA"/>
</dbReference>
<dbReference type="Proteomes" id="UP000323000">
    <property type="component" value="Chromosome 13"/>
</dbReference>
<name>A0A5C7GS77_9ROSI</name>
<feature type="domain" description="Peptidase C1A papain C-terminal" evidence="6">
    <location>
        <begin position="274"/>
        <end position="324"/>
    </location>
</feature>
<dbReference type="InterPro" id="IPR032675">
    <property type="entry name" value="LRR_dom_sf"/>
</dbReference>
<dbReference type="Gene3D" id="3.80.10.10">
    <property type="entry name" value="Ribonuclease Inhibitor"/>
    <property type="match status" value="3"/>
</dbReference>
<feature type="domain" description="Leucine-rich repeat-containing N-terminal plant-type" evidence="7">
    <location>
        <begin position="13"/>
        <end position="52"/>
    </location>
</feature>
<dbReference type="SUPFAM" id="SSF52058">
    <property type="entry name" value="L domain-like"/>
    <property type="match status" value="1"/>
</dbReference>
<dbReference type="GO" id="GO:0016020">
    <property type="term" value="C:membrane"/>
    <property type="evidence" value="ECO:0007669"/>
    <property type="project" value="UniProtKB-SubCell"/>
</dbReference>
<keyword evidence="5" id="KW-0472">Membrane</keyword>
<keyword evidence="3" id="KW-0732">Signal</keyword>
<dbReference type="OrthoDB" id="512212at2759"/>
<evidence type="ECO:0000256" key="2">
    <source>
        <dbReference type="ARBA" id="ARBA00022614"/>
    </source>
</evidence>
<dbReference type="InterPro" id="IPR001611">
    <property type="entry name" value="Leu-rich_rpt"/>
</dbReference>
<evidence type="ECO:0008006" key="10">
    <source>
        <dbReference type="Google" id="ProtNLM"/>
    </source>
</evidence>
<dbReference type="PROSITE" id="PS00640">
    <property type="entry name" value="THIOL_PROTEASE_ASN"/>
    <property type="match status" value="1"/>
</dbReference>
<organism evidence="8 9">
    <name type="scientific">Acer yangbiense</name>
    <dbReference type="NCBI Taxonomy" id="1000413"/>
    <lineage>
        <taxon>Eukaryota</taxon>
        <taxon>Viridiplantae</taxon>
        <taxon>Streptophyta</taxon>
        <taxon>Embryophyta</taxon>
        <taxon>Tracheophyta</taxon>
        <taxon>Spermatophyta</taxon>
        <taxon>Magnoliopsida</taxon>
        <taxon>eudicotyledons</taxon>
        <taxon>Gunneridae</taxon>
        <taxon>Pentapetalae</taxon>
        <taxon>rosids</taxon>
        <taxon>malvids</taxon>
        <taxon>Sapindales</taxon>
        <taxon>Sapindaceae</taxon>
        <taxon>Hippocastanoideae</taxon>
        <taxon>Acereae</taxon>
        <taxon>Acer</taxon>
    </lineage>
</organism>
<keyword evidence="2" id="KW-0433">Leucine-rich repeat</keyword>
<evidence type="ECO:0000256" key="1">
    <source>
        <dbReference type="ARBA" id="ARBA00004370"/>
    </source>
</evidence>